<evidence type="ECO:0000313" key="2">
    <source>
        <dbReference type="Proteomes" id="UP000324536"/>
    </source>
</evidence>
<keyword evidence="2" id="KW-1185">Reference proteome</keyword>
<dbReference type="KEGG" id="acek:FLP30_03010"/>
<accession>A0A5C1YMX5</accession>
<sequence length="110" mass="12774">MSDTAETNHLLKKIYALKFLESQGITVNFNELATEYNAVLQAMAEAKSKLANFQAMEKKWTLQGNMSEYAGAKAEWQQKLEKSFSIKEKFERDHRLYLDIIKDIHEARKS</sequence>
<gene>
    <name evidence="1" type="ORF">FLP30_03010</name>
</gene>
<evidence type="ECO:0000313" key="1">
    <source>
        <dbReference type="EMBL" id="QEO16848.1"/>
    </source>
</evidence>
<organism evidence="1 2">
    <name type="scientific">Acetobacter vaccinii</name>
    <dbReference type="NCBI Taxonomy" id="2592655"/>
    <lineage>
        <taxon>Bacteria</taxon>
        <taxon>Pseudomonadati</taxon>
        <taxon>Pseudomonadota</taxon>
        <taxon>Alphaproteobacteria</taxon>
        <taxon>Acetobacterales</taxon>
        <taxon>Acetobacteraceae</taxon>
        <taxon>Acetobacter</taxon>
    </lineage>
</organism>
<proteinExistence type="predicted"/>
<reference evidence="1 2" key="1">
    <citation type="submission" date="2019-09" db="EMBL/GenBank/DDBJ databases">
        <title>Genome sequencing of strain KACC 21233.</title>
        <authorList>
            <person name="Heo J."/>
            <person name="Kim S.-J."/>
            <person name="Kim J.-S."/>
            <person name="Hong S.-B."/>
            <person name="Kwon S.-W."/>
        </authorList>
    </citation>
    <scope>NUCLEOTIDE SEQUENCE [LARGE SCALE GENOMIC DNA]</scope>
    <source>
        <strain evidence="1 2">KACC 21233</strain>
    </source>
</reference>
<protein>
    <submittedName>
        <fullName evidence="1">Uncharacterized protein</fullName>
    </submittedName>
</protein>
<dbReference type="EMBL" id="CP043506">
    <property type="protein sequence ID" value="QEO16848.1"/>
    <property type="molecule type" value="Genomic_DNA"/>
</dbReference>
<dbReference type="AlphaFoldDB" id="A0A5C1YMX5"/>
<dbReference type="RefSeq" id="WP_149278528.1">
    <property type="nucleotide sequence ID" value="NZ_CP043506.1"/>
</dbReference>
<name>A0A5C1YMX5_9PROT</name>
<dbReference type="Proteomes" id="UP000324536">
    <property type="component" value="Chromosome"/>
</dbReference>